<dbReference type="Gene3D" id="2.40.420.20">
    <property type="match status" value="1"/>
</dbReference>
<protein>
    <submittedName>
        <fullName evidence="2">RND family efflux transporter MFP subunit</fullName>
    </submittedName>
</protein>
<feature type="coiled-coil region" evidence="1">
    <location>
        <begin position="106"/>
        <end position="171"/>
    </location>
</feature>
<dbReference type="AlphaFoldDB" id="V7HV84"/>
<reference evidence="2 3" key="1">
    <citation type="journal article" date="2014" name="Genome Announc.">
        <title>The Genome of the Predominant Equine Lactobacillus Species, Lactobacillus equi, Is Reflective of Its Lifestyle Adaptations to an Herbivorous Host.</title>
        <authorList>
            <person name="O'Donnell M.M."/>
            <person name="Harris H.M."/>
            <person name="O'Toole P.W."/>
            <person name="Ross R.P."/>
        </authorList>
    </citation>
    <scope>NUCLEOTIDE SEQUENCE [LARGE SCALE GENOMIC DNA]</scope>
    <source>
        <strain evidence="2 3">DPC 6820</strain>
    </source>
</reference>
<dbReference type="EMBL" id="AWWH01000116">
    <property type="protein sequence ID" value="ETA74139.1"/>
    <property type="molecule type" value="Genomic_DNA"/>
</dbReference>
<dbReference type="PANTHER" id="PTHR30469">
    <property type="entry name" value="MULTIDRUG RESISTANCE PROTEIN MDTA"/>
    <property type="match status" value="1"/>
</dbReference>
<dbReference type="GO" id="GO:1990281">
    <property type="term" value="C:efflux pump complex"/>
    <property type="evidence" value="ECO:0007669"/>
    <property type="project" value="TreeGrafter"/>
</dbReference>
<dbReference type="PATRIC" id="fig|1392007.3.peg.1054"/>
<dbReference type="SUPFAM" id="SSF111369">
    <property type="entry name" value="HlyD-like secretion proteins"/>
    <property type="match status" value="1"/>
</dbReference>
<gene>
    <name evidence="2" type="ORF">LEQ_2373</name>
</gene>
<sequence>MKKFFTKKRLIIGGIALICLLCLIFFLNKPKKDKGPHYQVVTVAKTADLTLTGSVIPNQSQVLDLPNGKVQNIAVVNGQKVKRGETLVTAYDETAAQEVASLQADISKQQRSQNSQQRTIANLQRQMRGLSQSDDGYSELQSQLTEAQNQVADAQADLNQDNTKLAAAQAKVNPTLTAPFDGIIAVDDSKQNHPVLTLYSAGLQFKGYISEYDYNKVKVDTPVTVTATATNHHQDTKVSFLATFPAREGGKSNGSKYEIHADLSPENFMNGQTVKLAARQNELQIAAKAVRKNHVFVYQHGKVHTVRIDGQAKGNVFVVTDGLKAGQKIIANPDTQLKDGDSIDSND</sequence>
<accession>V7HV84</accession>
<name>V7HV84_9LACO</name>
<keyword evidence="1" id="KW-0175">Coiled coil</keyword>
<evidence type="ECO:0000313" key="2">
    <source>
        <dbReference type="EMBL" id="ETA74139.1"/>
    </source>
</evidence>
<dbReference type="GO" id="GO:0015562">
    <property type="term" value="F:efflux transmembrane transporter activity"/>
    <property type="evidence" value="ECO:0007669"/>
    <property type="project" value="TreeGrafter"/>
</dbReference>
<dbReference type="Gene3D" id="1.10.287.470">
    <property type="entry name" value="Helix hairpin bin"/>
    <property type="match status" value="1"/>
</dbReference>
<comment type="caution">
    <text evidence="2">The sequence shown here is derived from an EMBL/GenBank/DDBJ whole genome shotgun (WGS) entry which is preliminary data.</text>
</comment>
<proteinExistence type="predicted"/>
<dbReference type="RefSeq" id="WP_023859653.1">
    <property type="nucleotide sequence ID" value="NZ_AWWH01000116.1"/>
</dbReference>
<dbReference type="Gene3D" id="2.40.50.100">
    <property type="match status" value="1"/>
</dbReference>
<evidence type="ECO:0000313" key="3">
    <source>
        <dbReference type="Proteomes" id="UP000018559"/>
    </source>
</evidence>
<evidence type="ECO:0000256" key="1">
    <source>
        <dbReference type="SAM" id="Coils"/>
    </source>
</evidence>
<dbReference type="Proteomes" id="UP000018559">
    <property type="component" value="Unassembled WGS sequence"/>
</dbReference>
<organism evidence="2 3">
    <name type="scientific">Ligilactobacillus equi DPC 6820</name>
    <dbReference type="NCBI Taxonomy" id="1392007"/>
    <lineage>
        <taxon>Bacteria</taxon>
        <taxon>Bacillati</taxon>
        <taxon>Bacillota</taxon>
        <taxon>Bacilli</taxon>
        <taxon>Lactobacillales</taxon>
        <taxon>Lactobacillaceae</taxon>
        <taxon>Ligilactobacillus</taxon>
    </lineage>
</organism>
<keyword evidence="3" id="KW-1185">Reference proteome</keyword>